<keyword evidence="7" id="KW-1185">Reference proteome</keyword>
<dbReference type="AlphaFoldDB" id="A0A1L6JCQ4"/>
<dbReference type="Proteomes" id="UP000185161">
    <property type="component" value="Chromosome"/>
</dbReference>
<dbReference type="PANTHER" id="PTHR42970">
    <property type="entry name" value="PECTATE LYASE C-RELATED"/>
    <property type="match status" value="1"/>
</dbReference>
<dbReference type="STRING" id="93064.BRX40_16045"/>
<gene>
    <name evidence="4" type="ORF">BRX40_16045</name>
    <name evidence="5" type="ORF">CA257_04950</name>
    <name evidence="6" type="ORF">DAH66_13415</name>
</gene>
<reference evidence="8 9" key="3">
    <citation type="submission" date="2018-07" db="EMBL/GenBank/DDBJ databases">
        <title>Genomic and Epidemiologic Investigation of an Indolent Hospital Outbreak.</title>
        <authorList>
            <person name="Johnson R.C."/>
            <person name="Deming C."/>
            <person name="Conlan S."/>
            <person name="Zellmer C.J."/>
            <person name="Michelin A.V."/>
            <person name="Lee-Lin S."/>
            <person name="Thomas P.J."/>
            <person name="Park M."/>
            <person name="Weingarten R.A."/>
            <person name="Less J."/>
            <person name="Dekker J.P."/>
            <person name="Frank K.M."/>
            <person name="Musser K.A."/>
            <person name="Mcquiston J.R."/>
            <person name="Henderson D.K."/>
            <person name="Lau A.F."/>
            <person name="Palmore T.N."/>
            <person name="Segre J.A."/>
        </authorList>
    </citation>
    <scope>NUCLEOTIDE SEQUENCE [LARGE SCALE GENOMIC DNA]</scope>
    <source>
        <strain evidence="6 9">SK-CDC1_0717</strain>
        <strain evidence="5 8">SK-NIH.Env10_0317</strain>
    </source>
</reference>
<dbReference type="PANTHER" id="PTHR42970:SF1">
    <property type="entry name" value="PECTATE LYASE C-RELATED"/>
    <property type="match status" value="1"/>
</dbReference>
<dbReference type="InterPro" id="IPR052063">
    <property type="entry name" value="Polysaccharide_Lyase_1"/>
</dbReference>
<keyword evidence="2" id="KW-0325">Glycoprotein</keyword>
<evidence type="ECO:0000313" key="4">
    <source>
        <dbReference type="EMBL" id="APR53731.1"/>
    </source>
</evidence>
<evidence type="ECO:0000256" key="3">
    <source>
        <dbReference type="SAM" id="MobiDB-lite"/>
    </source>
</evidence>
<evidence type="ECO:0000313" key="6">
    <source>
        <dbReference type="EMBL" id="RSY82521.1"/>
    </source>
</evidence>
<sequence>MQAALTLVLLMAGCDGGGGGSSGTGGVVTPSPSPPPVVTPSPTATVTLTASSTTVAPGASIVLSWTASSGATGCTASGGASFSGAQPASGSVTVTPGATTNYVLSCTFPSGTAAGSATVTVQGSQPPAGAAAAFANPDNGAIPDRALHPLAFPTAIGFGRNTSVRAANAVVYKIDTLDDVANPNDGKISYRECALALAVNTPYTIPAGRPRYCVFDVAGAIILQSPAQITTPKIYIAGQTSPGGIEFRLGANYNPVDSLIDTRRGGDHMILRHVRTRLGEHPGRSSDNGDPIRLQDTSYQIIDHVSTMFGTDESLDTACNNCTVQWSIIGPNICLNAGHSSSLHCKTFFLKPANNITIAHNLSQHGEQRGINLAAGTNPPTAGNTGQADIFNNVLYHFIAESGLLSNQFGSIYANYVGNVSLRGPRYNASDGNYLIGLYTPGGALNFGFNVYARDNVTPRTRIAGQFGSTVTDPFVNAAGFITHVVPTTICAVTPAGVADCSRSGLNVVQNSSYALAPGRSLMFDPSQITSPEQAMRDVMAYAGADLCRDGGCRDNVDALYVDDLRTCDSAPYLFASSWTSTVAQSGGWANLTQGAAKTDSDNDGMPDDWERRFTNTNPNIWDANADADGDGYPNIEEYLNALARDDVRYSGFIGSGTGRVPAYNCGRAMY</sequence>
<dbReference type="EMBL" id="QQWO01000003">
    <property type="protein sequence ID" value="RSV06254.1"/>
    <property type="molecule type" value="Genomic_DNA"/>
</dbReference>
<dbReference type="SUPFAM" id="SSF51126">
    <property type="entry name" value="Pectin lyase-like"/>
    <property type="match status" value="1"/>
</dbReference>
<evidence type="ECO:0000313" key="9">
    <source>
        <dbReference type="Proteomes" id="UP000287746"/>
    </source>
</evidence>
<feature type="region of interest" description="Disordered" evidence="3">
    <location>
        <begin position="20"/>
        <end position="41"/>
    </location>
</feature>
<reference evidence="4" key="1">
    <citation type="submission" date="2016-12" db="EMBL/GenBank/DDBJ databases">
        <title>Whole genome sequencing of Sphingomonas koreensis.</title>
        <authorList>
            <person name="Conlan S."/>
            <person name="Thomas P.J."/>
            <person name="Mullikin J."/>
            <person name="Palmore T.N."/>
            <person name="Frank K.M."/>
            <person name="Segre J.A."/>
        </authorList>
    </citation>
    <scope>NUCLEOTIDE SEQUENCE</scope>
    <source>
        <strain evidence="4">ABOJV</strain>
    </source>
</reference>
<evidence type="ECO:0000256" key="2">
    <source>
        <dbReference type="ARBA" id="ARBA00023180"/>
    </source>
</evidence>
<accession>A0A1L6JCQ4</accession>
<evidence type="ECO:0000313" key="7">
    <source>
        <dbReference type="Proteomes" id="UP000185161"/>
    </source>
</evidence>
<dbReference type="KEGG" id="skr:BRX40_16045"/>
<proteinExistence type="predicted"/>
<evidence type="ECO:0000313" key="5">
    <source>
        <dbReference type="EMBL" id="RSV06254.1"/>
    </source>
</evidence>
<dbReference type="EMBL" id="CP018820">
    <property type="protein sequence ID" value="APR53731.1"/>
    <property type="molecule type" value="Genomic_DNA"/>
</dbReference>
<dbReference type="RefSeq" id="WP_075152286.1">
    <property type="nucleotide sequence ID" value="NZ_CP018820.1"/>
</dbReference>
<dbReference type="OrthoDB" id="8737820at2"/>
<protein>
    <recommendedName>
        <fullName evidence="10">Pectate lyase</fullName>
    </recommendedName>
</protein>
<reference evidence="7" key="2">
    <citation type="submission" date="2016-12" db="EMBL/GenBank/DDBJ databases">
        <title>Whole genome sequencing of Sphingomonas sp. ABOJV.</title>
        <authorList>
            <person name="Conlan S."/>
            <person name="Thomas P.J."/>
            <person name="Mullikin J."/>
            <person name="Palmore T.N."/>
            <person name="Frank K.M."/>
            <person name="Segre J.A."/>
        </authorList>
    </citation>
    <scope>NUCLEOTIDE SEQUENCE [LARGE SCALE GENOMIC DNA]</scope>
    <source>
        <strain evidence="7">ABOJV</strain>
    </source>
</reference>
<dbReference type="EMBL" id="QQYZ01000012">
    <property type="protein sequence ID" value="RSY82521.1"/>
    <property type="molecule type" value="Genomic_DNA"/>
</dbReference>
<evidence type="ECO:0000313" key="8">
    <source>
        <dbReference type="Proteomes" id="UP000286681"/>
    </source>
</evidence>
<organism evidence="4 7">
    <name type="scientific">Sphingomonas koreensis</name>
    <dbReference type="NCBI Taxonomy" id="93064"/>
    <lineage>
        <taxon>Bacteria</taxon>
        <taxon>Pseudomonadati</taxon>
        <taxon>Pseudomonadota</taxon>
        <taxon>Alphaproteobacteria</taxon>
        <taxon>Sphingomonadales</taxon>
        <taxon>Sphingomonadaceae</taxon>
        <taxon>Sphingomonas</taxon>
    </lineage>
</organism>
<evidence type="ECO:0000256" key="1">
    <source>
        <dbReference type="ARBA" id="ARBA00022723"/>
    </source>
</evidence>
<dbReference type="InterPro" id="IPR012334">
    <property type="entry name" value="Pectin_lyas_fold"/>
</dbReference>
<dbReference type="GeneID" id="44134074"/>
<keyword evidence="1" id="KW-0479">Metal-binding</keyword>
<dbReference type="Gene3D" id="2.160.20.10">
    <property type="entry name" value="Single-stranded right-handed beta-helix, Pectin lyase-like"/>
    <property type="match status" value="1"/>
</dbReference>
<evidence type="ECO:0008006" key="10">
    <source>
        <dbReference type="Google" id="ProtNLM"/>
    </source>
</evidence>
<name>A0A1L6JCQ4_9SPHN</name>
<dbReference type="Proteomes" id="UP000286681">
    <property type="component" value="Unassembled WGS sequence"/>
</dbReference>
<dbReference type="GO" id="GO:0046872">
    <property type="term" value="F:metal ion binding"/>
    <property type="evidence" value="ECO:0007669"/>
    <property type="project" value="UniProtKB-KW"/>
</dbReference>
<dbReference type="Proteomes" id="UP000287746">
    <property type="component" value="Unassembled WGS sequence"/>
</dbReference>
<dbReference type="InterPro" id="IPR011050">
    <property type="entry name" value="Pectin_lyase_fold/virulence"/>
</dbReference>